<dbReference type="AlphaFoldDB" id="A0A4V1ZDT0"/>
<comment type="subunit">
    <text evidence="6">Homodimer.</text>
</comment>
<proteinExistence type="inferred from homology"/>
<comment type="cofactor">
    <cofactor evidence="6">
        <name>Mg(2+)</name>
        <dbReference type="ChEBI" id="CHEBI:18420"/>
    </cofactor>
    <cofactor evidence="6">
        <name>Mn(2+)</name>
        <dbReference type="ChEBI" id="CHEBI:29035"/>
    </cofactor>
</comment>
<keyword evidence="2 6" id="KW-0479">Metal-binding</keyword>
<evidence type="ECO:0000256" key="1">
    <source>
        <dbReference type="ARBA" id="ARBA00022679"/>
    </source>
</evidence>
<dbReference type="UniPathway" id="UPA00079"/>
<dbReference type="OrthoDB" id="9791859at2"/>
<dbReference type="CDD" id="cd07037">
    <property type="entry name" value="TPP_PYR_MenD"/>
    <property type="match status" value="1"/>
</dbReference>
<dbReference type="InterPro" id="IPR032264">
    <property type="entry name" value="MenD_middle"/>
</dbReference>
<dbReference type="Pfam" id="PF16582">
    <property type="entry name" value="TPP_enzyme_M_2"/>
    <property type="match status" value="1"/>
</dbReference>
<evidence type="ECO:0000256" key="5">
    <source>
        <dbReference type="ARBA" id="ARBA00023211"/>
    </source>
</evidence>
<reference evidence="9 10" key="1">
    <citation type="submission" date="2019-02" db="EMBL/GenBank/DDBJ databases">
        <title>Bacterial novel species Emticicia sp. 17J42-9 isolated from soil.</title>
        <authorList>
            <person name="Jung H.-Y."/>
        </authorList>
    </citation>
    <scope>NUCLEOTIDE SEQUENCE [LARGE SCALE GENOMIC DNA]</scope>
    <source>
        <strain evidence="9 10">17J42-9</strain>
    </source>
</reference>
<keyword evidence="5 6" id="KW-0464">Manganese</keyword>
<keyword evidence="6" id="KW-0474">Menaquinone biosynthesis</keyword>
<keyword evidence="4 6" id="KW-0786">Thiamine pyrophosphate</keyword>
<dbReference type="CDD" id="cd02009">
    <property type="entry name" value="TPP_SHCHC_synthase"/>
    <property type="match status" value="1"/>
</dbReference>
<evidence type="ECO:0000313" key="10">
    <source>
        <dbReference type="Proteomes" id="UP000293162"/>
    </source>
</evidence>
<dbReference type="UniPathway" id="UPA01057">
    <property type="reaction ID" value="UER00164"/>
</dbReference>
<keyword evidence="3 6" id="KW-0460">Magnesium</keyword>
<feature type="domain" description="Thiamine pyrophosphate enzyme N-terminal TPP-binding" evidence="7">
    <location>
        <begin position="10"/>
        <end position="114"/>
    </location>
</feature>
<keyword evidence="1 6" id="KW-0808">Transferase</keyword>
<dbReference type="InterPro" id="IPR029061">
    <property type="entry name" value="THDP-binding"/>
</dbReference>
<comment type="pathway">
    <text evidence="6">Quinol/quinone metabolism; 1,4-dihydroxy-2-naphthoate biosynthesis; 1,4-dihydroxy-2-naphthoate from chorismate: step 2/7.</text>
</comment>
<comment type="similarity">
    <text evidence="6">Belongs to the TPP enzyme family. MenD subfamily.</text>
</comment>
<comment type="catalytic activity">
    <reaction evidence="6">
        <text>isochorismate + 2-oxoglutarate + H(+) = 5-enolpyruvoyl-6-hydroxy-2-succinyl-cyclohex-3-ene-1-carboxylate + CO2</text>
        <dbReference type="Rhea" id="RHEA:25593"/>
        <dbReference type="ChEBI" id="CHEBI:15378"/>
        <dbReference type="ChEBI" id="CHEBI:16526"/>
        <dbReference type="ChEBI" id="CHEBI:16810"/>
        <dbReference type="ChEBI" id="CHEBI:29780"/>
        <dbReference type="ChEBI" id="CHEBI:58818"/>
        <dbReference type="EC" id="2.2.1.9"/>
    </reaction>
</comment>
<dbReference type="GO" id="GO:0030976">
    <property type="term" value="F:thiamine pyrophosphate binding"/>
    <property type="evidence" value="ECO:0007669"/>
    <property type="project" value="UniProtKB-UniRule"/>
</dbReference>
<evidence type="ECO:0000256" key="6">
    <source>
        <dbReference type="HAMAP-Rule" id="MF_01659"/>
    </source>
</evidence>
<keyword evidence="10" id="KW-1185">Reference proteome</keyword>
<dbReference type="PIRSF" id="PIRSF004983">
    <property type="entry name" value="MenD"/>
    <property type="match status" value="1"/>
</dbReference>
<dbReference type="PANTHER" id="PTHR42916:SF1">
    <property type="entry name" value="PROTEIN PHYLLO, CHLOROPLASTIC"/>
    <property type="match status" value="1"/>
</dbReference>
<dbReference type="Gene3D" id="3.40.50.1220">
    <property type="entry name" value="TPP-binding domain"/>
    <property type="match status" value="1"/>
</dbReference>
<protein>
    <recommendedName>
        <fullName evidence="6">2-succinyl-5-enolpyruvyl-6-hydroxy-3-cyclohexene-1-carboxylate synthase</fullName>
        <shortName evidence="6">SEPHCHC synthase</shortName>
        <ecNumber evidence="6">2.2.1.9</ecNumber>
    </recommendedName>
    <alternativeName>
        <fullName evidence="6">Menaquinone biosynthesis protein MenD</fullName>
    </alternativeName>
</protein>
<evidence type="ECO:0000256" key="2">
    <source>
        <dbReference type="ARBA" id="ARBA00022723"/>
    </source>
</evidence>
<evidence type="ECO:0000256" key="3">
    <source>
        <dbReference type="ARBA" id="ARBA00022842"/>
    </source>
</evidence>
<comment type="caution">
    <text evidence="9">The sequence shown here is derived from an EMBL/GenBank/DDBJ whole genome shotgun (WGS) entry which is preliminary data.</text>
</comment>
<organism evidence="9 10">
    <name type="scientific">Emticicia agri</name>
    <dbReference type="NCBI Taxonomy" id="2492393"/>
    <lineage>
        <taxon>Bacteria</taxon>
        <taxon>Pseudomonadati</taxon>
        <taxon>Bacteroidota</taxon>
        <taxon>Cytophagia</taxon>
        <taxon>Cytophagales</taxon>
        <taxon>Leadbetterellaceae</taxon>
        <taxon>Emticicia</taxon>
    </lineage>
</organism>
<comment type="cofactor">
    <cofactor evidence="6">
        <name>thiamine diphosphate</name>
        <dbReference type="ChEBI" id="CHEBI:58937"/>
    </cofactor>
    <text evidence="6">Binds 1 thiamine pyrophosphate per subunit.</text>
</comment>
<dbReference type="HAMAP" id="MF_01659">
    <property type="entry name" value="MenD"/>
    <property type="match status" value="1"/>
</dbReference>
<dbReference type="GO" id="GO:0070204">
    <property type="term" value="F:2-succinyl-5-enolpyruvyl-6-hydroxy-3-cyclohexene-1-carboxylic-acid synthase activity"/>
    <property type="evidence" value="ECO:0007669"/>
    <property type="project" value="UniProtKB-UniRule"/>
</dbReference>
<dbReference type="SUPFAM" id="SSF52518">
    <property type="entry name" value="Thiamin diphosphate-binding fold (THDP-binding)"/>
    <property type="match status" value="2"/>
</dbReference>
<dbReference type="NCBIfam" id="TIGR00173">
    <property type="entry name" value="menD"/>
    <property type="match status" value="1"/>
</dbReference>
<dbReference type="EMBL" id="SEWF01000003">
    <property type="protein sequence ID" value="RYU97230.1"/>
    <property type="molecule type" value="Genomic_DNA"/>
</dbReference>
<gene>
    <name evidence="6 9" type="primary">menD</name>
    <name evidence="9" type="ORF">EWM59_02785</name>
</gene>
<evidence type="ECO:0000259" key="8">
    <source>
        <dbReference type="Pfam" id="PF16582"/>
    </source>
</evidence>
<evidence type="ECO:0000313" key="9">
    <source>
        <dbReference type="EMBL" id="RYU97230.1"/>
    </source>
</evidence>
<dbReference type="EC" id="2.2.1.9" evidence="6"/>
<evidence type="ECO:0000259" key="7">
    <source>
        <dbReference type="Pfam" id="PF02776"/>
    </source>
</evidence>
<dbReference type="GO" id="GO:0009234">
    <property type="term" value="P:menaquinone biosynthetic process"/>
    <property type="evidence" value="ECO:0007669"/>
    <property type="project" value="UniProtKB-UniRule"/>
</dbReference>
<sequence length="575" mass="65537">MALLQPIHNIAELCAQKNVKTAILCPGSRSAALTISMVRHPDIKTYSISDERSAAFIGLGMAQITNETVAIVCTSGTAAYNLAPAVAEAFFQEIPLLILTADRPPEWIHQYDGQTIYQENIFGRNIKKSFHLPADYTHQDSVWQIERVLNEAINLTQSFPQGPVHINIPIREPFYPIEHEVVKFDKHVRIIENVSISKKLSKEFFEKFYETWKSCDKKLIIVGQQQNTQLSDVLNNISDEFGIPVLSDIISNVMFENVISSHDVFLSSKNESFLQSLRPDLIITCGKSIISKNLKQFIRKYKPKYHFHIQENVELIDPFQTLTHKLEVSSEYFFETLFGDLDMMKLKEGDFDEENSDYFSLWQTANQKSELKLSNFLLDSLYSEFKIVKNVANKLPENSIFHLGNSMPVRYANLIGLSVNKNIEIFANRGTSGIDGILSSAVGNALSTNKLVICLIGDVSFFYDRNGLWNSYLPGNLRVILLNNRGGNIFRIIDGPNRQTELEEYFVTNQQFFAKRTCEDAGVLYLYASTDDELEKTLETFYEMSTQSKLLEVIVDGEISAEVFRKYKKLFTDFS</sequence>
<dbReference type="GO" id="GO:0030145">
    <property type="term" value="F:manganese ion binding"/>
    <property type="evidence" value="ECO:0007669"/>
    <property type="project" value="UniProtKB-UniRule"/>
</dbReference>
<feature type="domain" description="Menaquinone biosynthesis protein MenD middle" evidence="8">
    <location>
        <begin position="216"/>
        <end position="336"/>
    </location>
</feature>
<comment type="function">
    <text evidence="6">Catalyzes the thiamine diphosphate-dependent decarboxylation of 2-oxoglutarate and the subsequent addition of the resulting succinic semialdehyde-thiamine pyrophosphate anion to isochorismate to yield 2-succinyl-5-enolpyruvyl-6-hydroxy-3-cyclohexene-1-carboxylate (SEPHCHC).</text>
</comment>
<dbReference type="InterPro" id="IPR004433">
    <property type="entry name" value="MenaQ_synth_MenD"/>
</dbReference>
<dbReference type="Pfam" id="PF02776">
    <property type="entry name" value="TPP_enzyme_N"/>
    <property type="match status" value="1"/>
</dbReference>
<evidence type="ECO:0000256" key="4">
    <source>
        <dbReference type="ARBA" id="ARBA00023052"/>
    </source>
</evidence>
<dbReference type="GO" id="GO:0000287">
    <property type="term" value="F:magnesium ion binding"/>
    <property type="evidence" value="ECO:0007669"/>
    <property type="project" value="UniProtKB-UniRule"/>
</dbReference>
<dbReference type="PANTHER" id="PTHR42916">
    <property type="entry name" value="2-SUCCINYL-5-ENOLPYRUVYL-6-HYDROXY-3-CYCLOHEXENE-1-CARBOXYLATE SYNTHASE"/>
    <property type="match status" value="1"/>
</dbReference>
<accession>A0A4V1ZDT0</accession>
<dbReference type="InterPro" id="IPR012001">
    <property type="entry name" value="Thiamin_PyroP_enz_TPP-bd_dom"/>
</dbReference>
<dbReference type="Gene3D" id="3.40.50.970">
    <property type="match status" value="2"/>
</dbReference>
<name>A0A4V1ZDT0_9BACT</name>
<dbReference type="Proteomes" id="UP000293162">
    <property type="component" value="Unassembled WGS sequence"/>
</dbReference>
<comment type="pathway">
    <text evidence="6">Quinol/quinone metabolism; menaquinone biosynthesis.</text>
</comment>
<dbReference type="RefSeq" id="WP_130019426.1">
    <property type="nucleotide sequence ID" value="NZ_SEWF01000003.1"/>
</dbReference>